<organism evidence="2 3">
    <name type="scientific">Malus domestica</name>
    <name type="common">Apple</name>
    <name type="synonym">Pyrus malus</name>
    <dbReference type="NCBI Taxonomy" id="3750"/>
    <lineage>
        <taxon>Eukaryota</taxon>
        <taxon>Viridiplantae</taxon>
        <taxon>Streptophyta</taxon>
        <taxon>Embryophyta</taxon>
        <taxon>Tracheophyta</taxon>
        <taxon>Spermatophyta</taxon>
        <taxon>Magnoliopsida</taxon>
        <taxon>eudicotyledons</taxon>
        <taxon>Gunneridae</taxon>
        <taxon>Pentapetalae</taxon>
        <taxon>rosids</taxon>
        <taxon>fabids</taxon>
        <taxon>Rosales</taxon>
        <taxon>Rosaceae</taxon>
        <taxon>Amygdaloideae</taxon>
        <taxon>Maleae</taxon>
        <taxon>Malus</taxon>
    </lineage>
</organism>
<dbReference type="Proteomes" id="UP000290289">
    <property type="component" value="Chromosome 3"/>
</dbReference>
<evidence type="ECO:0000313" key="3">
    <source>
        <dbReference type="Proteomes" id="UP000290289"/>
    </source>
</evidence>
<gene>
    <name evidence="2" type="ORF">DVH24_038290</name>
</gene>
<proteinExistence type="predicted"/>
<keyword evidence="3" id="KW-1185">Reference proteome</keyword>
<name>A0A498K9H1_MALDO</name>
<dbReference type="AlphaFoldDB" id="A0A498K9H1"/>
<dbReference type="EMBL" id="RDQH01000329">
    <property type="protein sequence ID" value="RXI04016.1"/>
    <property type="molecule type" value="Genomic_DNA"/>
</dbReference>
<evidence type="ECO:0000313" key="2">
    <source>
        <dbReference type="EMBL" id="RXI04016.1"/>
    </source>
</evidence>
<comment type="caution">
    <text evidence="2">The sequence shown here is derived from an EMBL/GenBank/DDBJ whole genome shotgun (WGS) entry which is preliminary data.</text>
</comment>
<accession>A0A498K9H1</accession>
<reference evidence="2 3" key="1">
    <citation type="submission" date="2018-10" db="EMBL/GenBank/DDBJ databases">
        <title>A high-quality apple genome assembly.</title>
        <authorList>
            <person name="Hu J."/>
        </authorList>
    </citation>
    <scope>NUCLEOTIDE SEQUENCE [LARGE SCALE GENOMIC DNA]</scope>
    <source>
        <strain evidence="3">cv. HFTH1</strain>
        <tissue evidence="2">Young leaf</tissue>
    </source>
</reference>
<protein>
    <submittedName>
        <fullName evidence="2">Uncharacterized protein</fullName>
    </submittedName>
</protein>
<feature type="region of interest" description="Disordered" evidence="1">
    <location>
        <begin position="40"/>
        <end position="84"/>
    </location>
</feature>
<evidence type="ECO:0000256" key="1">
    <source>
        <dbReference type="SAM" id="MobiDB-lite"/>
    </source>
</evidence>
<feature type="compositionally biased region" description="Polar residues" evidence="1">
    <location>
        <begin position="54"/>
        <end position="69"/>
    </location>
</feature>
<sequence length="84" mass="9228">MTERRLQQPSQSIIDDRPVTNQMKLVRELINDKVTEGNKVVEDKSMGGGGVNTRAGTKCTSRSMRSSGKLNPRATDPGLGKGWR</sequence>